<dbReference type="PANTHER" id="PTHR43584">
    <property type="entry name" value="NUCLEOTIDYL TRANSFERASE"/>
    <property type="match status" value="1"/>
</dbReference>
<dbReference type="InterPro" id="IPR029044">
    <property type="entry name" value="Nucleotide-diphossugar_trans"/>
</dbReference>
<dbReference type="GO" id="GO:0003977">
    <property type="term" value="F:UDP-N-acetylglucosamine diphosphorylase activity"/>
    <property type="evidence" value="ECO:0007669"/>
    <property type="project" value="UniProtKB-EC"/>
</dbReference>
<evidence type="ECO:0000313" key="13">
    <source>
        <dbReference type="EMBL" id="AGF93638.1"/>
    </source>
</evidence>
<dbReference type="PANTHER" id="PTHR43584:SF8">
    <property type="entry name" value="N-ACETYLMURAMATE ALPHA-1-PHOSPHATE URIDYLYLTRANSFERASE"/>
    <property type="match status" value="1"/>
</dbReference>
<comment type="catalytic activity">
    <reaction evidence="10">
        <text>N-acetyl-alpha-D-glucosamine 1-phosphate + UTP + H(+) = UDP-N-acetyl-alpha-D-glucosamine + diphosphate</text>
        <dbReference type="Rhea" id="RHEA:13509"/>
        <dbReference type="ChEBI" id="CHEBI:15378"/>
        <dbReference type="ChEBI" id="CHEBI:33019"/>
        <dbReference type="ChEBI" id="CHEBI:46398"/>
        <dbReference type="ChEBI" id="CHEBI:57705"/>
        <dbReference type="ChEBI" id="CHEBI:57776"/>
        <dbReference type="EC" id="2.7.7.23"/>
    </reaction>
</comment>
<accession>M1QC98</accession>
<name>M1QC98_9ZZZZ</name>
<evidence type="ECO:0000256" key="4">
    <source>
        <dbReference type="ARBA" id="ARBA00007947"/>
    </source>
</evidence>
<evidence type="ECO:0000256" key="2">
    <source>
        <dbReference type="ARBA" id="ARBA00005208"/>
    </source>
</evidence>
<evidence type="ECO:0000256" key="7">
    <source>
        <dbReference type="ARBA" id="ARBA00023268"/>
    </source>
</evidence>
<dbReference type="InterPro" id="IPR023915">
    <property type="entry name" value="Bifunctiontional_GlmU_arc-type"/>
</dbReference>
<feature type="domain" description="Nucleotidyl transferase" evidence="11">
    <location>
        <begin position="3"/>
        <end position="227"/>
    </location>
</feature>
<comment type="pathway">
    <text evidence="1">Nucleotide-sugar biosynthesis; UDP-N-acetyl-alpha-D-glucosamine biosynthesis; N-acetyl-alpha-D-glucosamine 1-phosphate from alpha-D-glucosamine 6-phosphate (route II): step 2/2.</text>
</comment>
<dbReference type="NCBIfam" id="TIGR03992">
    <property type="entry name" value="Arch_glmU"/>
    <property type="match status" value="1"/>
</dbReference>
<dbReference type="AlphaFoldDB" id="M1QC98"/>
<evidence type="ECO:0000256" key="9">
    <source>
        <dbReference type="ARBA" id="ARBA00048247"/>
    </source>
</evidence>
<dbReference type="Gene3D" id="3.90.550.10">
    <property type="entry name" value="Spore Coat Polysaccharide Biosynthesis Protein SpsA, Chain A"/>
    <property type="match status" value="1"/>
</dbReference>
<dbReference type="Gene3D" id="2.160.10.10">
    <property type="entry name" value="Hexapeptide repeat proteins"/>
    <property type="match status" value="1"/>
</dbReference>
<evidence type="ECO:0000256" key="5">
    <source>
        <dbReference type="ARBA" id="ARBA00022679"/>
    </source>
</evidence>
<evidence type="ECO:0000256" key="6">
    <source>
        <dbReference type="ARBA" id="ARBA00022695"/>
    </source>
</evidence>
<evidence type="ECO:0000259" key="12">
    <source>
        <dbReference type="Pfam" id="PF25087"/>
    </source>
</evidence>
<feature type="domain" description="Mannose-1-phosphate guanyltransferase C-terminal" evidence="12">
    <location>
        <begin position="267"/>
        <end position="384"/>
    </location>
</feature>
<dbReference type="SUPFAM" id="SSF51161">
    <property type="entry name" value="Trimeric LpxA-like enzymes"/>
    <property type="match status" value="1"/>
</dbReference>
<dbReference type="CDD" id="cd04181">
    <property type="entry name" value="NTP_transferase"/>
    <property type="match status" value="1"/>
</dbReference>
<evidence type="ECO:0000256" key="10">
    <source>
        <dbReference type="ARBA" id="ARBA00048493"/>
    </source>
</evidence>
<evidence type="ECO:0000256" key="3">
    <source>
        <dbReference type="ARBA" id="ARBA00007707"/>
    </source>
</evidence>
<dbReference type="InterPro" id="IPR011004">
    <property type="entry name" value="Trimer_LpxA-like_sf"/>
</dbReference>
<comment type="pathway">
    <text evidence="2">Nucleotide-sugar biosynthesis; UDP-N-acetyl-alpha-D-glucosamine biosynthesis; UDP-N-acetyl-alpha-D-glucosamine from N-acetyl-alpha-D-glucosamine 1-phosphate: step 1/1.</text>
</comment>
<dbReference type="CDD" id="cd05636">
    <property type="entry name" value="LbH_G1P_TT_C_like"/>
    <property type="match status" value="1"/>
</dbReference>
<evidence type="ECO:0000256" key="8">
    <source>
        <dbReference type="ARBA" id="ARBA00023315"/>
    </source>
</evidence>
<dbReference type="Pfam" id="PF25087">
    <property type="entry name" value="GMPPB_C"/>
    <property type="match status" value="1"/>
</dbReference>
<reference evidence="13" key="1">
    <citation type="journal article" date="2013" name="Syst. Appl. Microbiol.">
        <title>New insights into the archaeal diversity of a hypersaline microbial mat obtained by a metagenomic approach.</title>
        <authorList>
            <person name="Lopez-Lopez A."/>
            <person name="Richter M."/>
            <person name="Pena A."/>
            <person name="Tamames J."/>
            <person name="Rossello-Mora R."/>
        </authorList>
    </citation>
    <scope>NUCLEOTIDE SEQUENCE</scope>
</reference>
<comment type="similarity">
    <text evidence="3">In the C-terminal section; belongs to the transferase hexapeptide repeat family.</text>
</comment>
<protein>
    <submittedName>
        <fullName evidence="13">Nucleotidyl transferase</fullName>
        <ecNumber evidence="13">2.-.-.-</ecNumber>
    </submittedName>
</protein>
<evidence type="ECO:0000256" key="1">
    <source>
        <dbReference type="ARBA" id="ARBA00005166"/>
    </source>
</evidence>
<proteinExistence type="inferred from homology"/>
<dbReference type="Pfam" id="PF00483">
    <property type="entry name" value="NTP_transferase"/>
    <property type="match status" value="1"/>
</dbReference>
<keyword evidence="6" id="KW-0548">Nucleotidyltransferase</keyword>
<dbReference type="InterPro" id="IPR050065">
    <property type="entry name" value="GlmU-like"/>
</dbReference>
<dbReference type="EMBL" id="JX684100">
    <property type="protein sequence ID" value="AGF93638.1"/>
    <property type="molecule type" value="Genomic_DNA"/>
</dbReference>
<comment type="catalytic activity">
    <reaction evidence="9">
        <text>alpha-D-glucosamine 1-phosphate + acetyl-CoA = N-acetyl-alpha-D-glucosamine 1-phosphate + CoA + H(+)</text>
        <dbReference type="Rhea" id="RHEA:13725"/>
        <dbReference type="ChEBI" id="CHEBI:15378"/>
        <dbReference type="ChEBI" id="CHEBI:57287"/>
        <dbReference type="ChEBI" id="CHEBI:57288"/>
        <dbReference type="ChEBI" id="CHEBI:57776"/>
        <dbReference type="ChEBI" id="CHEBI:58516"/>
        <dbReference type="EC" id="2.3.1.157"/>
    </reaction>
</comment>
<dbReference type="EC" id="2.-.-.-" evidence="13"/>
<keyword evidence="5 13" id="KW-0808">Transferase</keyword>
<dbReference type="GO" id="GO:0019134">
    <property type="term" value="F:glucosamine-1-phosphate N-acetyltransferase activity"/>
    <property type="evidence" value="ECO:0007669"/>
    <property type="project" value="UniProtKB-EC"/>
</dbReference>
<dbReference type="SUPFAM" id="SSF53448">
    <property type="entry name" value="Nucleotide-diphospho-sugar transferases"/>
    <property type="match status" value="1"/>
</dbReference>
<keyword evidence="8" id="KW-0012">Acyltransferase</keyword>
<organism evidence="13">
    <name type="scientific">uncultured organism</name>
    <dbReference type="NCBI Taxonomy" id="155900"/>
    <lineage>
        <taxon>unclassified sequences</taxon>
        <taxon>environmental samples</taxon>
    </lineage>
</organism>
<keyword evidence="7" id="KW-0511">Multifunctional enzyme</keyword>
<dbReference type="InterPro" id="IPR056729">
    <property type="entry name" value="GMPPB_C"/>
</dbReference>
<evidence type="ECO:0000259" key="11">
    <source>
        <dbReference type="Pfam" id="PF00483"/>
    </source>
</evidence>
<gene>
    <name evidence="13" type="ORF">FLSS-14_0034</name>
</gene>
<dbReference type="GO" id="GO:0006048">
    <property type="term" value="P:UDP-N-acetylglucosamine biosynthetic process"/>
    <property type="evidence" value="ECO:0007669"/>
    <property type="project" value="UniProtKB-UniPathway"/>
</dbReference>
<comment type="similarity">
    <text evidence="4">In the N-terminal section; belongs to the N-acetylglucosamine-1-phosphate uridyltransferase family.</text>
</comment>
<sequence length="408" mass="45275">MMKAFILAAGKGTRMMPLTSNTPKPLLPVAGKPILQHTIDILEDRLDEIIILVGWQAKRLKDELHSKKAELRYVRQDELLGTADAVNNARKYIDDDFICMNGDVIISENTLHDFIDYFKKEDSCVMSLAEVEDPSSFGVVIKEGGVVKDILEKPEEPPSNMVNAGLYGFTKEIFDAIDETEKSPRGEYEITDSLKILMDESTLRGFDIEKNNWFEMSRPWDLLSTNKYMLSNGFIEEKREGKIEDGVHLEGFVRVEKDAHIKQGAYIKGPVYIGEGADIGPNCLVRAHTYIGKNCKVGNAVEVKNSIIMENTNVPHHNYVGDSVLGRDCNLGSGTKVANLRLDEKNIIVTHRGEKVDTGRRKLGVIMGDRVKTGINSMMNTGTIIGEGTFIGPGALANGEIGEESKIQ</sequence>
<dbReference type="UniPathway" id="UPA00113">
    <property type="reaction ID" value="UER00532"/>
</dbReference>
<dbReference type="InterPro" id="IPR005835">
    <property type="entry name" value="NTP_transferase_dom"/>
</dbReference>